<dbReference type="InterPro" id="IPR006140">
    <property type="entry name" value="D-isomer_DH_NAD-bd"/>
</dbReference>
<evidence type="ECO:0000313" key="5">
    <source>
        <dbReference type="Proteomes" id="UP000199126"/>
    </source>
</evidence>
<keyword evidence="2" id="KW-0520">NAD</keyword>
<dbReference type="Proteomes" id="UP000199126">
    <property type="component" value="Unassembled WGS sequence"/>
</dbReference>
<feature type="domain" description="D-isomer specific 2-hydroxyacid dehydrogenase NAD-binding" evidence="3">
    <location>
        <begin position="112"/>
        <end position="284"/>
    </location>
</feature>
<dbReference type="GO" id="GO:0051287">
    <property type="term" value="F:NAD binding"/>
    <property type="evidence" value="ECO:0007669"/>
    <property type="project" value="InterPro"/>
</dbReference>
<dbReference type="OrthoDB" id="168224at2157"/>
<dbReference type="EMBL" id="FODV01000001">
    <property type="protein sequence ID" value="SEO29304.1"/>
    <property type="molecule type" value="Genomic_DNA"/>
</dbReference>
<reference evidence="5" key="1">
    <citation type="submission" date="2016-10" db="EMBL/GenBank/DDBJ databases">
        <authorList>
            <person name="Varghese N."/>
            <person name="Submissions S."/>
        </authorList>
    </citation>
    <scope>NUCLEOTIDE SEQUENCE [LARGE SCALE GENOMIC DNA]</scope>
    <source>
        <strain evidence="5">CGMCC 1.10121</strain>
    </source>
</reference>
<dbReference type="Pfam" id="PF02826">
    <property type="entry name" value="2-Hacid_dh_C"/>
    <property type="match status" value="1"/>
</dbReference>
<dbReference type="InterPro" id="IPR036291">
    <property type="entry name" value="NAD(P)-bd_dom_sf"/>
</dbReference>
<evidence type="ECO:0000313" key="4">
    <source>
        <dbReference type="EMBL" id="SEO29304.1"/>
    </source>
</evidence>
<organism evidence="4 5">
    <name type="scientific">Halogranum amylolyticum</name>
    <dbReference type="NCBI Taxonomy" id="660520"/>
    <lineage>
        <taxon>Archaea</taxon>
        <taxon>Methanobacteriati</taxon>
        <taxon>Methanobacteriota</taxon>
        <taxon>Stenosarchaea group</taxon>
        <taxon>Halobacteria</taxon>
        <taxon>Halobacteriales</taxon>
        <taxon>Haloferacaceae</taxon>
    </lineage>
</organism>
<dbReference type="PROSITE" id="PS00065">
    <property type="entry name" value="D_2_HYDROXYACID_DH_1"/>
    <property type="match status" value="1"/>
</dbReference>
<dbReference type="RefSeq" id="WP_089820926.1">
    <property type="nucleotide sequence ID" value="NZ_FODV01000001.1"/>
</dbReference>
<accession>A0A1H8NI86</accession>
<dbReference type="GO" id="GO:0016616">
    <property type="term" value="F:oxidoreductase activity, acting on the CH-OH group of donors, NAD or NADP as acceptor"/>
    <property type="evidence" value="ECO:0007669"/>
    <property type="project" value="InterPro"/>
</dbReference>
<gene>
    <name evidence="4" type="ORF">SAMN04487948_101573</name>
</gene>
<evidence type="ECO:0000256" key="1">
    <source>
        <dbReference type="ARBA" id="ARBA00023002"/>
    </source>
</evidence>
<dbReference type="SUPFAM" id="SSF51735">
    <property type="entry name" value="NAD(P)-binding Rossmann-fold domains"/>
    <property type="match status" value="1"/>
</dbReference>
<evidence type="ECO:0000259" key="3">
    <source>
        <dbReference type="Pfam" id="PF02826"/>
    </source>
</evidence>
<name>A0A1H8NI86_9EURY</name>
<dbReference type="SUPFAM" id="SSF52283">
    <property type="entry name" value="Formate/glycerate dehydrogenase catalytic domain-like"/>
    <property type="match status" value="1"/>
</dbReference>
<dbReference type="CDD" id="cd05300">
    <property type="entry name" value="2-Hacid_dh_1"/>
    <property type="match status" value="1"/>
</dbReference>
<evidence type="ECO:0000256" key="2">
    <source>
        <dbReference type="ARBA" id="ARBA00023027"/>
    </source>
</evidence>
<dbReference type="FunFam" id="3.40.50.720:FF:000363">
    <property type="entry name" value="D-isomer specific 2-hydroxyacid dehydrogenase"/>
    <property type="match status" value="1"/>
</dbReference>
<proteinExistence type="predicted"/>
<sequence length="318" mass="34615">MSDGLRLLIPHHVSPDRTDDLLSALEGVVPAEHVVVADTPTESFEHAEAVEGIVTYDLDDDLLAAATNLRWIQCLSAGVDHYDLEALREREIVLTNSSGIHAEPIAEQTLCYLLMFERGLVQATRQQGRGVWERFEGGELRGKTLGVVGVGSIGTRVAELGAALGMTVVGTKRDTSERPAAVDELFAADDYHEVLRRSDYVVLAVPLTEETRGLLGGEELRLMSSDTVLVNVARGDVVDEAALTAALQNRSIRGAALDVFETEPLSADSPLWDLSNVVVTPHMAGSTPKKPERWRELLRQNYEALDAGDLEAMVNRVV</sequence>
<dbReference type="AlphaFoldDB" id="A0A1H8NI86"/>
<protein>
    <submittedName>
        <fullName evidence="4">Phosphoglycerate dehydrogenase</fullName>
    </submittedName>
</protein>
<keyword evidence="5" id="KW-1185">Reference proteome</keyword>
<dbReference type="Gene3D" id="3.40.50.720">
    <property type="entry name" value="NAD(P)-binding Rossmann-like Domain"/>
    <property type="match status" value="2"/>
</dbReference>
<dbReference type="PANTHER" id="PTHR43333:SF1">
    <property type="entry name" value="D-ISOMER SPECIFIC 2-HYDROXYACID DEHYDROGENASE NAD-BINDING DOMAIN-CONTAINING PROTEIN"/>
    <property type="match status" value="1"/>
</dbReference>
<dbReference type="PANTHER" id="PTHR43333">
    <property type="entry name" value="2-HACID_DH_C DOMAIN-CONTAINING PROTEIN"/>
    <property type="match status" value="1"/>
</dbReference>
<keyword evidence="1" id="KW-0560">Oxidoreductase</keyword>
<dbReference type="InterPro" id="IPR029752">
    <property type="entry name" value="D-isomer_DH_CS1"/>
</dbReference>